<dbReference type="InterPro" id="IPR053020">
    <property type="entry name" value="Smr_domain_protein"/>
</dbReference>
<organism evidence="3 4">
    <name type="scientific">Collybia nuda</name>
    <dbReference type="NCBI Taxonomy" id="64659"/>
    <lineage>
        <taxon>Eukaryota</taxon>
        <taxon>Fungi</taxon>
        <taxon>Dikarya</taxon>
        <taxon>Basidiomycota</taxon>
        <taxon>Agaricomycotina</taxon>
        <taxon>Agaricomycetes</taxon>
        <taxon>Agaricomycetidae</taxon>
        <taxon>Agaricales</taxon>
        <taxon>Tricholomatineae</taxon>
        <taxon>Clitocybaceae</taxon>
        <taxon>Collybia</taxon>
    </lineage>
</organism>
<name>A0A9P6CGJ6_9AGAR</name>
<dbReference type="EMBL" id="MU150286">
    <property type="protein sequence ID" value="KAF9461320.1"/>
    <property type="molecule type" value="Genomic_DNA"/>
</dbReference>
<comment type="caution">
    <text evidence="3">The sequence shown here is derived from an EMBL/GenBank/DDBJ whole genome shotgun (WGS) entry which is preliminary data.</text>
</comment>
<dbReference type="OrthoDB" id="3231855at2759"/>
<accession>A0A9P6CGJ6</accession>
<dbReference type="Gene3D" id="3.30.1370.110">
    <property type="match status" value="1"/>
</dbReference>
<feature type="compositionally biased region" description="Polar residues" evidence="1">
    <location>
        <begin position="34"/>
        <end position="53"/>
    </location>
</feature>
<dbReference type="SMART" id="SM01162">
    <property type="entry name" value="DUF1771"/>
    <property type="match status" value="1"/>
</dbReference>
<dbReference type="AlphaFoldDB" id="A0A9P6CGJ6"/>
<dbReference type="PANTHER" id="PTHR47417">
    <property type="entry name" value="SMR DOMAIN-CONTAINING PROTEIN YPL199C"/>
    <property type="match status" value="1"/>
</dbReference>
<proteinExistence type="predicted"/>
<feature type="compositionally biased region" description="Low complexity" evidence="1">
    <location>
        <begin position="22"/>
        <end position="33"/>
    </location>
</feature>
<dbReference type="InterPro" id="IPR002625">
    <property type="entry name" value="Smr_dom"/>
</dbReference>
<dbReference type="Pfam" id="PF08590">
    <property type="entry name" value="DUF1771"/>
    <property type="match status" value="1"/>
</dbReference>
<dbReference type="InterPro" id="IPR013899">
    <property type="entry name" value="DUF1771"/>
</dbReference>
<gene>
    <name evidence="3" type="ORF">BDZ94DRAFT_1264161</name>
</gene>
<sequence>MFLNILKSLYNLFCSSPSKTPQQVQETQSHHQQYGYSEQHSQKPTGLQPSQKPSKPHHATSRPHEDLNHINQSNDYYVGLRARANEAGDQMAKAFEESHQAYSRGDKAEAKNLSNRGKEHQRKMESLNKEACEWIFTENNKDSRPGEIDLHGLYVKEAIAYTDYAIQEAKQRGELELHLIVGKGLHSTGGSAKIKPAIEELMQRHQLNAQLDPHNAGVLIVQINSTANRGVRPDEISRRLERDESCTIM</sequence>
<protein>
    <recommendedName>
        <fullName evidence="2">Smr domain-containing protein</fullName>
    </recommendedName>
</protein>
<keyword evidence="4" id="KW-1185">Reference proteome</keyword>
<feature type="region of interest" description="Disordered" evidence="1">
    <location>
        <begin position="98"/>
        <end position="125"/>
    </location>
</feature>
<evidence type="ECO:0000313" key="4">
    <source>
        <dbReference type="Proteomes" id="UP000807353"/>
    </source>
</evidence>
<dbReference type="SUPFAM" id="SSF160443">
    <property type="entry name" value="SMR domain-like"/>
    <property type="match status" value="1"/>
</dbReference>
<evidence type="ECO:0000256" key="1">
    <source>
        <dbReference type="SAM" id="MobiDB-lite"/>
    </source>
</evidence>
<reference evidence="3" key="1">
    <citation type="submission" date="2020-11" db="EMBL/GenBank/DDBJ databases">
        <authorList>
            <consortium name="DOE Joint Genome Institute"/>
            <person name="Ahrendt S."/>
            <person name="Riley R."/>
            <person name="Andreopoulos W."/>
            <person name="Labutti K."/>
            <person name="Pangilinan J."/>
            <person name="Ruiz-Duenas F.J."/>
            <person name="Barrasa J.M."/>
            <person name="Sanchez-Garcia M."/>
            <person name="Camarero S."/>
            <person name="Miyauchi S."/>
            <person name="Serrano A."/>
            <person name="Linde D."/>
            <person name="Babiker R."/>
            <person name="Drula E."/>
            <person name="Ayuso-Fernandez I."/>
            <person name="Pacheco R."/>
            <person name="Padilla G."/>
            <person name="Ferreira P."/>
            <person name="Barriuso J."/>
            <person name="Kellner H."/>
            <person name="Castanera R."/>
            <person name="Alfaro M."/>
            <person name="Ramirez L."/>
            <person name="Pisabarro A.G."/>
            <person name="Kuo A."/>
            <person name="Tritt A."/>
            <person name="Lipzen A."/>
            <person name="He G."/>
            <person name="Yan M."/>
            <person name="Ng V."/>
            <person name="Cullen D."/>
            <person name="Martin F."/>
            <person name="Rosso M.-N."/>
            <person name="Henrissat B."/>
            <person name="Hibbett D."/>
            <person name="Martinez A.T."/>
            <person name="Grigoriev I.V."/>
        </authorList>
    </citation>
    <scope>NUCLEOTIDE SEQUENCE</scope>
    <source>
        <strain evidence="3">CBS 247.69</strain>
    </source>
</reference>
<feature type="domain" description="Smr" evidence="2">
    <location>
        <begin position="148"/>
        <end position="224"/>
    </location>
</feature>
<dbReference type="Proteomes" id="UP000807353">
    <property type="component" value="Unassembled WGS sequence"/>
</dbReference>
<dbReference type="Pfam" id="PF01713">
    <property type="entry name" value="Smr"/>
    <property type="match status" value="1"/>
</dbReference>
<feature type="region of interest" description="Disordered" evidence="1">
    <location>
        <begin position="17"/>
        <end position="70"/>
    </location>
</feature>
<evidence type="ECO:0000313" key="3">
    <source>
        <dbReference type="EMBL" id="KAF9461320.1"/>
    </source>
</evidence>
<dbReference type="InterPro" id="IPR036063">
    <property type="entry name" value="Smr_dom_sf"/>
</dbReference>
<evidence type="ECO:0000259" key="2">
    <source>
        <dbReference type="PROSITE" id="PS50828"/>
    </source>
</evidence>
<dbReference type="PANTHER" id="PTHR47417:SF1">
    <property type="entry name" value="SMR DOMAIN-CONTAINING PROTEIN YPL199C"/>
    <property type="match status" value="1"/>
</dbReference>
<dbReference type="PROSITE" id="PS50828">
    <property type="entry name" value="SMR"/>
    <property type="match status" value="1"/>
</dbReference>
<dbReference type="SMART" id="SM00463">
    <property type="entry name" value="SMR"/>
    <property type="match status" value="1"/>
</dbReference>